<gene>
    <name evidence="3" type="ORF">AUEXF2481DRAFT_2357</name>
</gene>
<dbReference type="Proteomes" id="UP000030641">
    <property type="component" value="Unassembled WGS sequence"/>
</dbReference>
<keyword evidence="4" id="KW-1185">Reference proteome</keyword>
<protein>
    <recommendedName>
        <fullName evidence="2">HPt domain-containing protein</fullName>
    </recommendedName>
</protein>
<feature type="domain" description="HPt" evidence="2">
    <location>
        <begin position="59"/>
        <end position="157"/>
    </location>
</feature>
<dbReference type="GO" id="GO:0000160">
    <property type="term" value="P:phosphorelay signal transduction system"/>
    <property type="evidence" value="ECO:0007669"/>
    <property type="project" value="InterPro"/>
</dbReference>
<proteinExistence type="predicted"/>
<dbReference type="STRING" id="1043005.A0A074ZIM1"/>
<evidence type="ECO:0000259" key="2">
    <source>
        <dbReference type="PROSITE" id="PS50894"/>
    </source>
</evidence>
<dbReference type="GeneID" id="25362710"/>
<sequence>MAVYHYTNICAMRSSISGSLQSFKDNHTATTAQTPELEKLGRSINLNVFQELLDLDTPCEAFSKDIVSEFLVMGPELLSSMSESLLRVNLSQLNTSTQSLRCASLVLGLTRIEKACARIETILALGIDLHYTGVGLGQICEILSHAVRDAHSHFELARVAFSSYYDLPLSWSSEDVSDISDASIEA</sequence>
<dbReference type="EMBL" id="KL584752">
    <property type="protein sequence ID" value="KEQ98406.1"/>
    <property type="molecule type" value="Genomic_DNA"/>
</dbReference>
<dbReference type="RefSeq" id="XP_013346652.1">
    <property type="nucleotide sequence ID" value="XM_013491198.1"/>
</dbReference>
<evidence type="ECO:0000313" key="4">
    <source>
        <dbReference type="Proteomes" id="UP000030641"/>
    </source>
</evidence>
<accession>A0A074ZIM1</accession>
<comment type="caution">
    <text evidence="1">Lacks conserved residue(s) required for the propagation of feature annotation.</text>
</comment>
<reference evidence="3 4" key="1">
    <citation type="journal article" date="2014" name="BMC Genomics">
        <title>Genome sequencing of four Aureobasidium pullulans varieties: biotechnological potential, stress tolerance, and description of new species.</title>
        <authorList>
            <person name="Gostin Ar C."/>
            <person name="Ohm R.A."/>
            <person name="Kogej T."/>
            <person name="Sonjak S."/>
            <person name="Turk M."/>
            <person name="Zajc J."/>
            <person name="Zalar P."/>
            <person name="Grube M."/>
            <person name="Sun H."/>
            <person name="Han J."/>
            <person name="Sharma A."/>
            <person name="Chiniquy J."/>
            <person name="Ngan C.Y."/>
            <person name="Lipzen A."/>
            <person name="Barry K."/>
            <person name="Grigoriev I.V."/>
            <person name="Gunde-Cimerman N."/>
        </authorList>
    </citation>
    <scope>NUCLEOTIDE SEQUENCE [LARGE SCALE GENOMIC DNA]</scope>
    <source>
        <strain evidence="3 4">EXF-2481</strain>
    </source>
</reference>
<dbReference type="HOGENOM" id="CLU_1677494_0_0_1"/>
<organism evidence="3 4">
    <name type="scientific">Aureobasidium subglaciale (strain EXF-2481)</name>
    <name type="common">Aureobasidium pullulans var. subglaciale</name>
    <dbReference type="NCBI Taxonomy" id="1043005"/>
    <lineage>
        <taxon>Eukaryota</taxon>
        <taxon>Fungi</taxon>
        <taxon>Dikarya</taxon>
        <taxon>Ascomycota</taxon>
        <taxon>Pezizomycotina</taxon>
        <taxon>Dothideomycetes</taxon>
        <taxon>Dothideomycetidae</taxon>
        <taxon>Dothideales</taxon>
        <taxon>Saccotheciaceae</taxon>
        <taxon>Aureobasidium</taxon>
    </lineage>
</organism>
<dbReference type="InterPro" id="IPR008207">
    <property type="entry name" value="Sig_transdc_His_kin_Hpt_dom"/>
</dbReference>
<dbReference type="AlphaFoldDB" id="A0A074ZIM1"/>
<dbReference type="Gene3D" id="1.20.120.160">
    <property type="entry name" value="HPT domain"/>
    <property type="match status" value="1"/>
</dbReference>
<evidence type="ECO:0000256" key="1">
    <source>
        <dbReference type="PROSITE-ProRule" id="PRU00110"/>
    </source>
</evidence>
<dbReference type="InterPro" id="IPR036641">
    <property type="entry name" value="HPT_dom_sf"/>
</dbReference>
<dbReference type="OrthoDB" id="3873860at2759"/>
<name>A0A074ZIM1_AURSE</name>
<dbReference type="InParanoid" id="A0A074ZIM1"/>
<evidence type="ECO:0000313" key="3">
    <source>
        <dbReference type="EMBL" id="KEQ98406.1"/>
    </source>
</evidence>
<dbReference type="SUPFAM" id="SSF47226">
    <property type="entry name" value="Histidine-containing phosphotransfer domain, HPT domain"/>
    <property type="match status" value="1"/>
</dbReference>
<dbReference type="PROSITE" id="PS50894">
    <property type="entry name" value="HPT"/>
    <property type="match status" value="1"/>
</dbReference>